<dbReference type="Pfam" id="PF04144">
    <property type="entry name" value="SCAMP"/>
    <property type="match status" value="1"/>
</dbReference>
<feature type="transmembrane region" description="Helical" evidence="5">
    <location>
        <begin position="281"/>
        <end position="304"/>
    </location>
</feature>
<dbReference type="GO" id="GO:0015031">
    <property type="term" value="P:protein transport"/>
    <property type="evidence" value="ECO:0007669"/>
    <property type="project" value="InterPro"/>
</dbReference>
<name>A0AAN9TPQ8_9HEMI</name>
<comment type="subcellular location">
    <subcellularLocation>
        <location evidence="1 5">Membrane</location>
        <topology evidence="1 5">Multi-pass membrane protein</topology>
    </subcellularLocation>
</comment>
<evidence type="ECO:0000313" key="7">
    <source>
        <dbReference type="EMBL" id="KAK7602602.1"/>
    </source>
</evidence>
<reference evidence="7 8" key="1">
    <citation type="submission" date="2024-03" db="EMBL/GenBank/DDBJ databases">
        <title>Adaptation during the transition from Ophiocordyceps entomopathogen to insect associate is accompanied by gene loss and intensified selection.</title>
        <authorList>
            <person name="Ward C.M."/>
            <person name="Onetto C.A."/>
            <person name="Borneman A.R."/>
        </authorList>
    </citation>
    <scope>NUCLEOTIDE SEQUENCE [LARGE SCALE GENOMIC DNA]</scope>
    <source>
        <strain evidence="7">AWRI1</strain>
        <tissue evidence="7">Single Adult Female</tissue>
    </source>
</reference>
<organism evidence="7 8">
    <name type="scientific">Parthenolecanium corni</name>
    <dbReference type="NCBI Taxonomy" id="536013"/>
    <lineage>
        <taxon>Eukaryota</taxon>
        <taxon>Metazoa</taxon>
        <taxon>Ecdysozoa</taxon>
        <taxon>Arthropoda</taxon>
        <taxon>Hexapoda</taxon>
        <taxon>Insecta</taxon>
        <taxon>Pterygota</taxon>
        <taxon>Neoptera</taxon>
        <taxon>Paraneoptera</taxon>
        <taxon>Hemiptera</taxon>
        <taxon>Sternorrhyncha</taxon>
        <taxon>Coccoidea</taxon>
        <taxon>Coccidae</taxon>
        <taxon>Parthenolecanium</taxon>
    </lineage>
</organism>
<evidence type="ECO:0000256" key="5">
    <source>
        <dbReference type="RuleBase" id="RU363122"/>
    </source>
</evidence>
<dbReference type="AlphaFoldDB" id="A0AAN9TPQ8"/>
<feature type="compositionally biased region" description="Polar residues" evidence="6">
    <location>
        <begin position="89"/>
        <end position="102"/>
    </location>
</feature>
<protein>
    <recommendedName>
        <fullName evidence="5">Secretory carrier-associated membrane protein</fullName>
        <shortName evidence="5">Secretory carrier membrane protein</shortName>
    </recommendedName>
</protein>
<feature type="transmembrane region" description="Helical" evidence="5">
    <location>
        <begin position="234"/>
        <end position="261"/>
    </location>
</feature>
<dbReference type="GO" id="GO:0032588">
    <property type="term" value="C:trans-Golgi network membrane"/>
    <property type="evidence" value="ECO:0007669"/>
    <property type="project" value="TreeGrafter"/>
</dbReference>
<keyword evidence="5" id="KW-0813">Transport</keyword>
<keyword evidence="8" id="KW-1185">Reference proteome</keyword>
<dbReference type="PANTHER" id="PTHR10687:SF2">
    <property type="entry name" value="SECRETORY CARRIER-ASSOCIATED MEMBRANE PROTEIN"/>
    <property type="match status" value="1"/>
</dbReference>
<comment type="similarity">
    <text evidence="5">Belongs to the SCAMP family.</text>
</comment>
<dbReference type="PANTHER" id="PTHR10687">
    <property type="entry name" value="SECRETORY CARRIER-ASSOCIATED MEMBRANE PROTEIN SCAMP"/>
    <property type="match status" value="1"/>
</dbReference>
<feature type="transmembrane region" description="Helical" evidence="5">
    <location>
        <begin position="171"/>
        <end position="191"/>
    </location>
</feature>
<keyword evidence="2 5" id="KW-0812">Transmembrane</keyword>
<evidence type="ECO:0000256" key="1">
    <source>
        <dbReference type="ARBA" id="ARBA00004141"/>
    </source>
</evidence>
<evidence type="ECO:0000256" key="2">
    <source>
        <dbReference type="ARBA" id="ARBA00022692"/>
    </source>
</evidence>
<accession>A0AAN9TPQ8</accession>
<evidence type="ECO:0000256" key="6">
    <source>
        <dbReference type="SAM" id="MobiDB-lite"/>
    </source>
</evidence>
<comment type="caution">
    <text evidence="7">The sequence shown here is derived from an EMBL/GenBank/DDBJ whole genome shotgun (WGS) entry which is preliminary data.</text>
</comment>
<evidence type="ECO:0000256" key="4">
    <source>
        <dbReference type="ARBA" id="ARBA00023136"/>
    </source>
</evidence>
<dbReference type="InterPro" id="IPR007273">
    <property type="entry name" value="SCAMP"/>
</dbReference>
<feature type="compositionally biased region" description="Basic and acidic residues" evidence="6">
    <location>
        <begin position="103"/>
        <end position="114"/>
    </location>
</feature>
<sequence length="362" mass="40476">MSSFDDNPFGEPTVDNPFSDPAVQQMTKKPSNIEAGLEDYNPFDPASQQKSTIVRGAANPPQYAPGAGPAVMAPSSQDLSSVAPPPYTKFSQQSQPPLSTSELQKRQEELDRKAAELERREEELRRNEFNVRRNNWPPLPENCCWQPCFYLDINVEIQPEFQTIVTQLYKLWQVHAGLLVCNFILCVLLGVLGTLEKAGIPDILMSLIYGGLFIPLSFLCWFRPGYKAFKNDSSFNFMIFFFIFFFQFLLTIVQGIGFSPGYCGLYKALTILGNEGARNKFGGLLALILAIGFCVAACADLYLITRIHNIYRSSGASFAKAQAEFTTEFLRNEHVRGAAANMAQAAVRQQFSTPQQPPSNRY</sequence>
<dbReference type="EMBL" id="JBBCAQ010000008">
    <property type="protein sequence ID" value="KAK7602602.1"/>
    <property type="molecule type" value="Genomic_DNA"/>
</dbReference>
<feature type="region of interest" description="Disordered" evidence="6">
    <location>
        <begin position="1"/>
        <end position="114"/>
    </location>
</feature>
<feature type="transmembrane region" description="Helical" evidence="5">
    <location>
        <begin position="203"/>
        <end position="222"/>
    </location>
</feature>
<dbReference type="Proteomes" id="UP001367676">
    <property type="component" value="Unassembled WGS sequence"/>
</dbReference>
<dbReference type="GO" id="GO:0055038">
    <property type="term" value="C:recycling endosome membrane"/>
    <property type="evidence" value="ECO:0007669"/>
    <property type="project" value="TreeGrafter"/>
</dbReference>
<proteinExistence type="inferred from homology"/>
<evidence type="ECO:0000256" key="3">
    <source>
        <dbReference type="ARBA" id="ARBA00022989"/>
    </source>
</evidence>
<evidence type="ECO:0000313" key="8">
    <source>
        <dbReference type="Proteomes" id="UP001367676"/>
    </source>
</evidence>
<gene>
    <name evidence="7" type="ORF">V9T40_008191</name>
</gene>
<keyword evidence="4 5" id="KW-0472">Membrane</keyword>
<keyword evidence="3 5" id="KW-1133">Transmembrane helix</keyword>